<name>A0A1J1HP20_9DIPT</name>
<dbReference type="AlphaFoldDB" id="A0A1J1HP20"/>
<accession>A0A1J1HP20</accession>
<evidence type="ECO:0000313" key="2">
    <source>
        <dbReference type="EMBL" id="CRK89791.1"/>
    </source>
</evidence>
<feature type="compositionally biased region" description="Polar residues" evidence="1">
    <location>
        <begin position="1"/>
        <end position="11"/>
    </location>
</feature>
<dbReference type="EMBL" id="CVRI01000014">
    <property type="protein sequence ID" value="CRK89791.1"/>
    <property type="molecule type" value="Genomic_DNA"/>
</dbReference>
<evidence type="ECO:0000313" key="3">
    <source>
        <dbReference type="Proteomes" id="UP000183832"/>
    </source>
</evidence>
<dbReference type="Proteomes" id="UP000183832">
    <property type="component" value="Unassembled WGS sequence"/>
</dbReference>
<gene>
    <name evidence="2" type="ORF">CLUMA_CG003578</name>
</gene>
<feature type="region of interest" description="Disordered" evidence="1">
    <location>
        <begin position="1"/>
        <end position="22"/>
    </location>
</feature>
<proteinExistence type="predicted"/>
<keyword evidence="3" id="KW-1185">Reference proteome</keyword>
<organism evidence="2 3">
    <name type="scientific">Clunio marinus</name>
    <dbReference type="NCBI Taxonomy" id="568069"/>
    <lineage>
        <taxon>Eukaryota</taxon>
        <taxon>Metazoa</taxon>
        <taxon>Ecdysozoa</taxon>
        <taxon>Arthropoda</taxon>
        <taxon>Hexapoda</taxon>
        <taxon>Insecta</taxon>
        <taxon>Pterygota</taxon>
        <taxon>Neoptera</taxon>
        <taxon>Endopterygota</taxon>
        <taxon>Diptera</taxon>
        <taxon>Nematocera</taxon>
        <taxon>Chironomoidea</taxon>
        <taxon>Chironomidae</taxon>
        <taxon>Clunio</taxon>
    </lineage>
</organism>
<protein>
    <submittedName>
        <fullName evidence="2">CLUMA_CG003578, isoform A</fullName>
    </submittedName>
</protein>
<reference evidence="2 3" key="1">
    <citation type="submission" date="2015-04" db="EMBL/GenBank/DDBJ databases">
        <authorList>
            <person name="Syromyatnikov M.Y."/>
            <person name="Popov V.N."/>
        </authorList>
    </citation>
    <scope>NUCLEOTIDE SEQUENCE [LARGE SCALE GENOMIC DNA]</scope>
</reference>
<evidence type="ECO:0000256" key="1">
    <source>
        <dbReference type="SAM" id="MobiDB-lite"/>
    </source>
</evidence>
<sequence length="79" mass="9022">MIHSPFNTETQAFHMKGGRKKGKSCIGKFPESFSSIFRLELLADTRQKQMEKRGKQCRFNFSSERVALVDGTCNYSAVE</sequence>